<comment type="caution">
    <text evidence="1">The sequence shown here is derived from an EMBL/GenBank/DDBJ whole genome shotgun (WGS) entry which is preliminary data.</text>
</comment>
<dbReference type="GeneID" id="79271777"/>
<name>A0ABD5WTJ8_9EURY</name>
<sequence>MRRHEVYAHAARSLVADWLGTRSGSTPDTHLDSRHLGDALDGFDADTVVVYAGLSDLAAAFGGDPYELLRDALTDRFETVLTPGFTFSFRETGHVDLDRAPPEVGTFGERFLDDAAFRTADPVFSLLGLGRDPFDSADAGHSYAPGGYWDALHDRDALYLNVGTGRFRCSVFHVAEYRHDVPYVSTATYRGRVTHEGETRRVVHRAPVDDHYRRFARRRVCDDLGEALVDRSVGGVRVQGCRASDVDDLLDDRLAADPYYLVT</sequence>
<evidence type="ECO:0000313" key="1">
    <source>
        <dbReference type="EMBL" id="MFC7095798.1"/>
    </source>
</evidence>
<dbReference type="EMBL" id="JBHTAG010000001">
    <property type="protein sequence ID" value="MFC7095798.1"/>
    <property type="molecule type" value="Genomic_DNA"/>
</dbReference>
<dbReference type="Proteomes" id="UP001596388">
    <property type="component" value="Unassembled WGS sequence"/>
</dbReference>
<dbReference type="AlphaFoldDB" id="A0ABD5WTJ8"/>
<dbReference type="RefSeq" id="WP_276239786.1">
    <property type="nucleotide sequence ID" value="NZ_CP119991.1"/>
</dbReference>
<reference evidence="1 2" key="1">
    <citation type="journal article" date="2019" name="Int. J. Syst. Evol. Microbiol.">
        <title>The Global Catalogue of Microorganisms (GCM) 10K type strain sequencing project: providing services to taxonomists for standard genome sequencing and annotation.</title>
        <authorList>
            <consortium name="The Broad Institute Genomics Platform"/>
            <consortium name="The Broad Institute Genome Sequencing Center for Infectious Disease"/>
            <person name="Wu L."/>
            <person name="Ma J."/>
        </authorList>
    </citation>
    <scope>NUCLEOTIDE SEQUENCE [LARGE SCALE GENOMIC DNA]</scope>
    <source>
        <strain evidence="1 2">DT55</strain>
    </source>
</reference>
<proteinExistence type="predicted"/>
<dbReference type="Pfam" id="PF02522">
    <property type="entry name" value="Antibiotic_NAT"/>
    <property type="match status" value="1"/>
</dbReference>
<accession>A0ABD5WTJ8</accession>
<dbReference type="InterPro" id="IPR028345">
    <property type="entry name" value="Antibiotic_NAT-like"/>
</dbReference>
<gene>
    <name evidence="1" type="ORF">ACFQKD_00640</name>
</gene>
<dbReference type="InterPro" id="IPR003679">
    <property type="entry name" value="Amioglycoside_AcTrfase"/>
</dbReference>
<organism evidence="1 2">
    <name type="scientific">Halobaculum marinum</name>
    <dbReference type="NCBI Taxonomy" id="3031996"/>
    <lineage>
        <taxon>Archaea</taxon>
        <taxon>Methanobacteriati</taxon>
        <taxon>Methanobacteriota</taxon>
        <taxon>Stenosarchaea group</taxon>
        <taxon>Halobacteria</taxon>
        <taxon>Halobacteriales</taxon>
        <taxon>Haloferacaceae</taxon>
        <taxon>Halobaculum</taxon>
    </lineage>
</organism>
<protein>
    <submittedName>
        <fullName evidence="1">AAC(3) family N-acetyltransferase</fullName>
    </submittedName>
</protein>
<keyword evidence="2" id="KW-1185">Reference proteome</keyword>
<dbReference type="SUPFAM" id="SSF110710">
    <property type="entry name" value="TTHA0583/YokD-like"/>
    <property type="match status" value="1"/>
</dbReference>
<evidence type="ECO:0000313" key="2">
    <source>
        <dbReference type="Proteomes" id="UP001596388"/>
    </source>
</evidence>